<reference evidence="1 2" key="1">
    <citation type="submission" date="2018-06" db="EMBL/GenBank/DDBJ databases">
        <authorList>
            <consortium name="Pathogen Informatics"/>
            <person name="Doyle S."/>
        </authorList>
    </citation>
    <scope>NUCLEOTIDE SEQUENCE [LARGE SCALE GENOMIC DNA]</scope>
    <source>
        <strain evidence="1 2">NCTC10661</strain>
    </source>
</reference>
<name>A0AAE8NMA6_BURCE</name>
<dbReference type="AlphaFoldDB" id="A0AAE8NMA6"/>
<gene>
    <name evidence="1" type="ORF">NCTC10661_07177</name>
</gene>
<accession>A0AAE8NMA6</accession>
<evidence type="ECO:0000313" key="1">
    <source>
        <dbReference type="EMBL" id="SQA61438.1"/>
    </source>
</evidence>
<protein>
    <submittedName>
        <fullName evidence="1">Uncharacterized protein</fullName>
    </submittedName>
</protein>
<organism evidence="1 2">
    <name type="scientific">Burkholderia cepacia</name>
    <name type="common">Pseudomonas cepacia</name>
    <dbReference type="NCBI Taxonomy" id="292"/>
    <lineage>
        <taxon>Bacteria</taxon>
        <taxon>Pseudomonadati</taxon>
        <taxon>Pseudomonadota</taxon>
        <taxon>Betaproteobacteria</taxon>
        <taxon>Burkholderiales</taxon>
        <taxon>Burkholderiaceae</taxon>
        <taxon>Burkholderia</taxon>
        <taxon>Burkholderia cepacia complex</taxon>
    </lineage>
</organism>
<sequence length="97" mass="10699">MGVVQVPPVLARQRRRAFRNGGRESCVQRVRLPACARRGRGADVTQRCRGRSADARYWPNRSATASFSRAAVISPMCDSTRLPFASKKSVVGSPREP</sequence>
<dbReference type="EMBL" id="UARD01000059">
    <property type="protein sequence ID" value="SQA61438.1"/>
    <property type="molecule type" value="Genomic_DNA"/>
</dbReference>
<comment type="caution">
    <text evidence="1">The sequence shown here is derived from an EMBL/GenBank/DDBJ whole genome shotgun (WGS) entry which is preliminary data.</text>
</comment>
<evidence type="ECO:0000313" key="2">
    <source>
        <dbReference type="Proteomes" id="UP000250416"/>
    </source>
</evidence>
<proteinExistence type="predicted"/>
<dbReference type="Proteomes" id="UP000250416">
    <property type="component" value="Unassembled WGS sequence"/>
</dbReference>